<organism evidence="1 2">
    <name type="scientific">Bonamia ostreae</name>
    <dbReference type="NCBI Taxonomy" id="126728"/>
    <lineage>
        <taxon>Eukaryota</taxon>
        <taxon>Sar</taxon>
        <taxon>Rhizaria</taxon>
        <taxon>Endomyxa</taxon>
        <taxon>Ascetosporea</taxon>
        <taxon>Haplosporida</taxon>
        <taxon>Bonamia</taxon>
    </lineage>
</organism>
<dbReference type="Proteomes" id="UP001439008">
    <property type="component" value="Unassembled WGS sequence"/>
</dbReference>
<evidence type="ECO:0000313" key="1">
    <source>
        <dbReference type="EMBL" id="MES1919891.1"/>
    </source>
</evidence>
<sequence>MSQIIAKIKNFKVKPRIKMDSINKEAKIIAEEISNFKTKINRLEKDEIIDEIQNLNNTFQNKIDLFPHFKKYWLFLYCIIIYDVSIKDDINDDMDTKDIKIKLIELQNDKENLSIFKSNLRLYLTSLEKFLLRKDDKKHLLYY</sequence>
<accession>A0ABV2AJN0</accession>
<comment type="caution">
    <text evidence="1">The sequence shown here is derived from an EMBL/GenBank/DDBJ whole genome shotgun (WGS) entry which is preliminary data.</text>
</comment>
<proteinExistence type="predicted"/>
<keyword evidence="2" id="KW-1185">Reference proteome</keyword>
<dbReference type="EMBL" id="JBDODL010000435">
    <property type="protein sequence ID" value="MES1919891.1"/>
    <property type="molecule type" value="Genomic_DNA"/>
</dbReference>
<gene>
    <name evidence="1" type="ORF">MHBO_001642</name>
</gene>
<reference evidence="1 2" key="1">
    <citation type="journal article" date="2024" name="BMC Biol.">
        <title>Comparative genomics of Ascetosporea gives new insight into the evolutionary basis for animal parasitism in Rhizaria.</title>
        <authorList>
            <person name="Hiltunen Thoren M."/>
            <person name="Onut-Brannstrom I."/>
            <person name="Alfjorden A."/>
            <person name="Peckova H."/>
            <person name="Swords F."/>
            <person name="Hooper C."/>
            <person name="Holzer A.S."/>
            <person name="Bass D."/>
            <person name="Burki F."/>
        </authorList>
    </citation>
    <scope>NUCLEOTIDE SEQUENCE [LARGE SCALE GENOMIC DNA]</scope>
    <source>
        <strain evidence="1">20-A016</strain>
    </source>
</reference>
<evidence type="ECO:0000313" key="2">
    <source>
        <dbReference type="Proteomes" id="UP001439008"/>
    </source>
</evidence>
<protein>
    <submittedName>
        <fullName evidence="1">Uncharacterized protein</fullName>
    </submittedName>
</protein>
<name>A0ABV2AJN0_9EUKA</name>